<dbReference type="InterPro" id="IPR013324">
    <property type="entry name" value="RNA_pol_sigma_r3/r4-like"/>
</dbReference>
<dbReference type="EMBL" id="JAGGJA010000006">
    <property type="protein sequence ID" value="MCW9707344.1"/>
    <property type="molecule type" value="Genomic_DNA"/>
</dbReference>
<protein>
    <submittedName>
        <fullName evidence="7">RNA polymerase sigma-70 factor</fullName>
    </submittedName>
</protein>
<dbReference type="NCBIfam" id="TIGR02937">
    <property type="entry name" value="sigma70-ECF"/>
    <property type="match status" value="1"/>
</dbReference>
<dbReference type="InterPro" id="IPR036388">
    <property type="entry name" value="WH-like_DNA-bd_sf"/>
</dbReference>
<dbReference type="Gene3D" id="1.10.1740.10">
    <property type="match status" value="1"/>
</dbReference>
<dbReference type="CDD" id="cd06171">
    <property type="entry name" value="Sigma70_r4"/>
    <property type="match status" value="1"/>
</dbReference>
<dbReference type="InterPro" id="IPR013249">
    <property type="entry name" value="RNA_pol_sigma70_r4_t2"/>
</dbReference>
<dbReference type="InterPro" id="IPR007627">
    <property type="entry name" value="RNA_pol_sigma70_r2"/>
</dbReference>
<keyword evidence="3" id="KW-0731">Sigma factor</keyword>
<dbReference type="NCBIfam" id="TIGR02985">
    <property type="entry name" value="Sig70_bacteroi1"/>
    <property type="match status" value="1"/>
</dbReference>
<keyword evidence="4" id="KW-0804">Transcription</keyword>
<evidence type="ECO:0000313" key="8">
    <source>
        <dbReference type="Proteomes" id="UP001207918"/>
    </source>
</evidence>
<evidence type="ECO:0000256" key="3">
    <source>
        <dbReference type="ARBA" id="ARBA00023082"/>
    </source>
</evidence>
<dbReference type="InterPro" id="IPR039425">
    <property type="entry name" value="RNA_pol_sigma-70-like"/>
</dbReference>
<sequence>MGSREQEQITVWARRIKASDEGAFSELFHHLYARLVKFAWRYTKSKALAKDIVQESFVKLWKKRQAIDPDQSLLAYVFQIVRNSALNYLRDHPTESIALDDLSPGSLSSSDHIPEVISSDDETGKQMIKLINQLPNRQREAIRLSRFEGLDHEEIAYVMDISSRTVNNHIVKAIKTLKKEWSQHKQNQSSNIYYD</sequence>
<evidence type="ECO:0000256" key="2">
    <source>
        <dbReference type="ARBA" id="ARBA00023015"/>
    </source>
</evidence>
<dbReference type="SUPFAM" id="SSF88946">
    <property type="entry name" value="Sigma2 domain of RNA polymerase sigma factors"/>
    <property type="match status" value="1"/>
</dbReference>
<dbReference type="Pfam" id="PF04542">
    <property type="entry name" value="Sigma70_r2"/>
    <property type="match status" value="1"/>
</dbReference>
<feature type="domain" description="RNA polymerase sigma-70 region 2" evidence="5">
    <location>
        <begin position="27"/>
        <end position="92"/>
    </location>
</feature>
<evidence type="ECO:0000313" key="7">
    <source>
        <dbReference type="EMBL" id="MCW9707344.1"/>
    </source>
</evidence>
<evidence type="ECO:0000256" key="1">
    <source>
        <dbReference type="ARBA" id="ARBA00010641"/>
    </source>
</evidence>
<dbReference type="RefSeq" id="WP_265766114.1">
    <property type="nucleotide sequence ID" value="NZ_JAGGJA010000006.1"/>
</dbReference>
<accession>A0ABT3PN09</accession>
<evidence type="ECO:0000259" key="6">
    <source>
        <dbReference type="Pfam" id="PF08281"/>
    </source>
</evidence>
<keyword evidence="8" id="KW-1185">Reference proteome</keyword>
<comment type="similarity">
    <text evidence="1">Belongs to the sigma-70 factor family. ECF subfamily.</text>
</comment>
<dbReference type="InterPro" id="IPR014327">
    <property type="entry name" value="RNA_pol_sigma70_bacteroid"/>
</dbReference>
<dbReference type="InterPro" id="IPR013325">
    <property type="entry name" value="RNA_pol_sigma_r2"/>
</dbReference>
<comment type="caution">
    <text evidence="7">The sequence shown here is derived from an EMBL/GenBank/DDBJ whole genome shotgun (WGS) entry which is preliminary data.</text>
</comment>
<name>A0ABT3PN09_9BACT</name>
<organism evidence="7 8">
    <name type="scientific">Fodinibius salsisoli</name>
    <dbReference type="NCBI Taxonomy" id="2820877"/>
    <lineage>
        <taxon>Bacteria</taxon>
        <taxon>Pseudomonadati</taxon>
        <taxon>Balneolota</taxon>
        <taxon>Balneolia</taxon>
        <taxon>Balneolales</taxon>
        <taxon>Balneolaceae</taxon>
        <taxon>Fodinibius</taxon>
    </lineage>
</organism>
<evidence type="ECO:0000259" key="5">
    <source>
        <dbReference type="Pfam" id="PF04542"/>
    </source>
</evidence>
<dbReference type="SUPFAM" id="SSF88659">
    <property type="entry name" value="Sigma3 and sigma4 domains of RNA polymerase sigma factors"/>
    <property type="match status" value="1"/>
</dbReference>
<dbReference type="Gene3D" id="1.10.10.10">
    <property type="entry name" value="Winged helix-like DNA-binding domain superfamily/Winged helix DNA-binding domain"/>
    <property type="match status" value="1"/>
</dbReference>
<dbReference type="Proteomes" id="UP001207918">
    <property type="component" value="Unassembled WGS sequence"/>
</dbReference>
<dbReference type="InterPro" id="IPR014284">
    <property type="entry name" value="RNA_pol_sigma-70_dom"/>
</dbReference>
<reference evidence="7 8" key="1">
    <citation type="submission" date="2021-03" db="EMBL/GenBank/DDBJ databases">
        <title>Aliifodinibius sp. nov., a new bacterium isolated from saline soil.</title>
        <authorList>
            <person name="Galisteo C."/>
            <person name="De La Haba R."/>
            <person name="Sanchez-Porro C."/>
            <person name="Ventosa A."/>
        </authorList>
    </citation>
    <scope>NUCLEOTIDE SEQUENCE [LARGE SCALE GENOMIC DNA]</scope>
    <source>
        <strain evidence="7 8">1BSP15-2V2</strain>
    </source>
</reference>
<feature type="domain" description="RNA polymerase sigma factor 70 region 4 type 2" evidence="6">
    <location>
        <begin position="127"/>
        <end position="177"/>
    </location>
</feature>
<dbReference type="PANTHER" id="PTHR43133">
    <property type="entry name" value="RNA POLYMERASE ECF-TYPE SIGMA FACTO"/>
    <property type="match status" value="1"/>
</dbReference>
<gene>
    <name evidence="7" type="ORF">J6I44_10780</name>
</gene>
<dbReference type="Pfam" id="PF08281">
    <property type="entry name" value="Sigma70_r4_2"/>
    <property type="match status" value="1"/>
</dbReference>
<keyword evidence="2" id="KW-0805">Transcription regulation</keyword>
<evidence type="ECO:0000256" key="4">
    <source>
        <dbReference type="ARBA" id="ARBA00023163"/>
    </source>
</evidence>
<dbReference type="PANTHER" id="PTHR43133:SF46">
    <property type="entry name" value="RNA POLYMERASE SIGMA-70 FACTOR ECF SUBFAMILY"/>
    <property type="match status" value="1"/>
</dbReference>
<proteinExistence type="inferred from homology"/>